<name>A0AAD9A7D3_9PEZI</name>
<gene>
    <name evidence="2" type="ORF">CCHR01_15077</name>
</gene>
<keyword evidence="3" id="KW-1185">Reference proteome</keyword>
<dbReference type="AlphaFoldDB" id="A0AAD9A7D3"/>
<organism evidence="2 3">
    <name type="scientific">Colletotrichum chrysophilum</name>
    <dbReference type="NCBI Taxonomy" id="1836956"/>
    <lineage>
        <taxon>Eukaryota</taxon>
        <taxon>Fungi</taxon>
        <taxon>Dikarya</taxon>
        <taxon>Ascomycota</taxon>
        <taxon>Pezizomycotina</taxon>
        <taxon>Sordariomycetes</taxon>
        <taxon>Hypocreomycetidae</taxon>
        <taxon>Glomerellales</taxon>
        <taxon>Glomerellaceae</taxon>
        <taxon>Colletotrichum</taxon>
        <taxon>Colletotrichum gloeosporioides species complex</taxon>
    </lineage>
</organism>
<sequence>MATLKSTIFLLTTFFTLAQALDGLPCPTITTTGFICPTFPVKACARLSTISSRCDCPTVVPTSTVNFPCDGPLPTDCQLTIHIFETAKPDCGGVTLTEVIPTNPPLPTICPTVTKTTSVCSTCIRPLCLGMSTIYNLCGCPTAVPTTTVGFPCGVGCPGGCAGTEYIYASNTPSCSPSAYIN</sequence>
<evidence type="ECO:0000313" key="3">
    <source>
        <dbReference type="Proteomes" id="UP001243330"/>
    </source>
</evidence>
<evidence type="ECO:0000313" key="2">
    <source>
        <dbReference type="EMBL" id="KAK1842300.1"/>
    </source>
</evidence>
<evidence type="ECO:0000256" key="1">
    <source>
        <dbReference type="SAM" id="SignalP"/>
    </source>
</evidence>
<comment type="caution">
    <text evidence="2">The sequence shown here is derived from an EMBL/GenBank/DDBJ whole genome shotgun (WGS) entry which is preliminary data.</text>
</comment>
<keyword evidence="1" id="KW-0732">Signal</keyword>
<dbReference type="Proteomes" id="UP001243330">
    <property type="component" value="Unassembled WGS sequence"/>
</dbReference>
<feature type="signal peptide" evidence="1">
    <location>
        <begin position="1"/>
        <end position="20"/>
    </location>
</feature>
<dbReference type="EMBL" id="JAQOWY010000422">
    <property type="protein sequence ID" value="KAK1842300.1"/>
    <property type="molecule type" value="Genomic_DNA"/>
</dbReference>
<feature type="chain" id="PRO_5041928892" evidence="1">
    <location>
        <begin position="21"/>
        <end position="182"/>
    </location>
</feature>
<reference evidence="2" key="1">
    <citation type="submission" date="2023-01" db="EMBL/GenBank/DDBJ databases">
        <title>Colletotrichum chrysophilum M932 genome sequence.</title>
        <authorList>
            <person name="Baroncelli R."/>
        </authorList>
    </citation>
    <scope>NUCLEOTIDE SEQUENCE</scope>
    <source>
        <strain evidence="2">M932</strain>
    </source>
</reference>
<protein>
    <submittedName>
        <fullName evidence="2">Uncharacterized protein</fullName>
    </submittedName>
</protein>
<proteinExistence type="predicted"/>
<accession>A0AAD9A7D3</accession>